<dbReference type="RefSeq" id="WP_157616202.1">
    <property type="nucleotide sequence ID" value="NZ_CP046622.1"/>
</dbReference>
<dbReference type="AlphaFoldDB" id="A0A6I6HP29"/>
<evidence type="ECO:0000313" key="3">
    <source>
        <dbReference type="Proteomes" id="UP000425817"/>
    </source>
</evidence>
<dbReference type="OrthoDB" id="9154310at2"/>
<reference evidence="2 3" key="1">
    <citation type="submission" date="2019-12" db="EMBL/GenBank/DDBJ databases">
        <title>Hybrid Genome Assemblies of two High G+C Isolates from Undergraduate Microbiology Courses.</title>
        <authorList>
            <person name="Ne Ville C.J."/>
            <person name="Enright D."/>
            <person name="Hernandez I."/>
            <person name="Dodsworth J."/>
            <person name="Orwin P.M."/>
        </authorList>
    </citation>
    <scope>NUCLEOTIDE SEQUENCE [LARGE SCALE GENOMIC DNA]</scope>
    <source>
        <strain evidence="2 3">CSUSB</strain>
    </source>
</reference>
<dbReference type="Proteomes" id="UP000425817">
    <property type="component" value="Chromosome"/>
</dbReference>
<organism evidence="2 3">
    <name type="scientific">Variovorax paradoxus</name>
    <dbReference type="NCBI Taxonomy" id="34073"/>
    <lineage>
        <taxon>Bacteria</taxon>
        <taxon>Pseudomonadati</taxon>
        <taxon>Pseudomonadota</taxon>
        <taxon>Betaproteobacteria</taxon>
        <taxon>Burkholderiales</taxon>
        <taxon>Comamonadaceae</taxon>
        <taxon>Variovorax</taxon>
    </lineage>
</organism>
<keyword evidence="1" id="KW-0732">Signal</keyword>
<evidence type="ECO:0000256" key="1">
    <source>
        <dbReference type="SAM" id="SignalP"/>
    </source>
</evidence>
<name>A0A6I6HP29_VARPD</name>
<evidence type="ECO:0000313" key="2">
    <source>
        <dbReference type="EMBL" id="QGW84452.1"/>
    </source>
</evidence>
<feature type="chain" id="PRO_5026115679" description="Lipoprotein" evidence="1">
    <location>
        <begin position="23"/>
        <end position="181"/>
    </location>
</feature>
<gene>
    <name evidence="2" type="ORF">GOQ09_24055</name>
</gene>
<proteinExistence type="predicted"/>
<dbReference type="PROSITE" id="PS51257">
    <property type="entry name" value="PROKAR_LIPOPROTEIN"/>
    <property type="match status" value="1"/>
</dbReference>
<accession>A0A6I6HP29</accession>
<dbReference type="EMBL" id="CP046622">
    <property type="protein sequence ID" value="QGW84452.1"/>
    <property type="molecule type" value="Genomic_DNA"/>
</dbReference>
<protein>
    <recommendedName>
        <fullName evidence="4">Lipoprotein</fullName>
    </recommendedName>
</protein>
<evidence type="ECO:0008006" key="4">
    <source>
        <dbReference type="Google" id="ProtNLM"/>
    </source>
</evidence>
<sequence length="181" mass="18781">MPSPVPRPWPALLAATAAAALAACSPTFNWRETPIADAGLIAMLPCKPDRAHRALPLGAESVQVDMAGCEAGGATFAIAHASAGSPDQAEAWLTAWRAATRSQLGNAQVREAPATLKRATASPAPVRLDAQPPQQGAAPVQVLWFAQSQKDGRVSLYQATVLGRPTAPDAAATFFDGLRLP</sequence>
<feature type="signal peptide" evidence="1">
    <location>
        <begin position="1"/>
        <end position="22"/>
    </location>
</feature>